<keyword evidence="2" id="KW-0813">Transport</keyword>
<protein>
    <recommendedName>
        <fullName evidence="7">Major facilitator superfamily (MFS) profile domain-containing protein</fullName>
    </recommendedName>
</protein>
<feature type="transmembrane region" description="Helical" evidence="6">
    <location>
        <begin position="360"/>
        <end position="377"/>
    </location>
</feature>
<name>A0A2M7Z7F2_9BACT</name>
<sequence length="418" mass="47253">MRGNIKKFLGNNIGTSTPVFVFSLVILFWAMFDGILTYIVPILIEEQGFSTSMIGFIIGTSSITGAFFDFLICKFFKNLSFRRIFLIMFAICFVYPLLLWSAKSLWFFLFVMAVWGIYFDFFGFGVFNFIGRYTKKKDHSSSFGTLQIFKALGGILAPLIVGFVIVKGVDWRSFALGWFFLAVGFIFFIVLIILMHKKQPNNGNNTISKQLKRKNFFVEIRLWKKIGRVMMPVLFLTFYLFFIEAFFWTLAPLYTETAGLEQFSGFFLTAYSLPFLIVGWFVGSLNKKFGKKKTAFVGLLVGSLILSFFSLLSNPIILIFLVFFSSFFISVALPSISATYADYISEASQVEEEIEGIEDFAFNAGYILGPIFAGVLADIFSIPVAFSILGLFGVLLATILLFVTPKSIIIKTKPSELK</sequence>
<feature type="transmembrane region" description="Helical" evidence="6">
    <location>
        <begin position="318"/>
        <end position="340"/>
    </location>
</feature>
<dbReference type="Proteomes" id="UP000230843">
    <property type="component" value="Unassembled WGS sequence"/>
</dbReference>
<evidence type="ECO:0000256" key="3">
    <source>
        <dbReference type="ARBA" id="ARBA00022692"/>
    </source>
</evidence>
<gene>
    <name evidence="8" type="ORF">CO137_00800</name>
</gene>
<evidence type="ECO:0000313" key="9">
    <source>
        <dbReference type="Proteomes" id="UP000230843"/>
    </source>
</evidence>
<comment type="caution">
    <text evidence="8">The sequence shown here is derived from an EMBL/GenBank/DDBJ whole genome shotgun (WGS) entry which is preliminary data.</text>
</comment>
<keyword evidence="4 6" id="KW-1133">Transmembrane helix</keyword>
<reference evidence="9" key="1">
    <citation type="submission" date="2017-09" db="EMBL/GenBank/DDBJ databases">
        <title>Depth-based differentiation of microbial function through sediment-hosted aquifers and enrichment of novel symbionts in the deep terrestrial subsurface.</title>
        <authorList>
            <person name="Probst A.J."/>
            <person name="Ladd B."/>
            <person name="Jarett J.K."/>
            <person name="Geller-Mcgrath D.E."/>
            <person name="Sieber C.M.K."/>
            <person name="Emerson J.B."/>
            <person name="Anantharaman K."/>
            <person name="Thomas B.C."/>
            <person name="Malmstrom R."/>
            <person name="Stieglmeier M."/>
            <person name="Klingl A."/>
            <person name="Woyke T."/>
            <person name="Ryan C.M."/>
            <person name="Banfield J.F."/>
        </authorList>
    </citation>
    <scope>NUCLEOTIDE SEQUENCE [LARGE SCALE GENOMIC DNA]</scope>
</reference>
<proteinExistence type="predicted"/>
<feature type="transmembrane region" description="Helical" evidence="6">
    <location>
        <begin position="263"/>
        <end position="282"/>
    </location>
</feature>
<feature type="transmembrane region" description="Helical" evidence="6">
    <location>
        <begin position="383"/>
        <end position="403"/>
    </location>
</feature>
<dbReference type="InterPro" id="IPR036259">
    <property type="entry name" value="MFS_trans_sf"/>
</dbReference>
<evidence type="ECO:0000313" key="8">
    <source>
        <dbReference type="EMBL" id="PJA90239.1"/>
    </source>
</evidence>
<dbReference type="EMBL" id="PFVJ01000018">
    <property type="protein sequence ID" value="PJA90239.1"/>
    <property type="molecule type" value="Genomic_DNA"/>
</dbReference>
<comment type="subcellular location">
    <subcellularLocation>
        <location evidence="1">Membrane</location>
        <topology evidence="1">Multi-pass membrane protein</topology>
    </subcellularLocation>
</comment>
<dbReference type="InterPro" id="IPR020846">
    <property type="entry name" value="MFS_dom"/>
</dbReference>
<dbReference type="AlphaFoldDB" id="A0A2M7Z7F2"/>
<evidence type="ECO:0000256" key="2">
    <source>
        <dbReference type="ARBA" id="ARBA00022448"/>
    </source>
</evidence>
<feature type="domain" description="Major facilitator superfamily (MFS) profile" evidence="7">
    <location>
        <begin position="18"/>
        <end position="408"/>
    </location>
</feature>
<feature type="transmembrane region" description="Helical" evidence="6">
    <location>
        <begin position="106"/>
        <end position="130"/>
    </location>
</feature>
<dbReference type="SUPFAM" id="SSF103473">
    <property type="entry name" value="MFS general substrate transporter"/>
    <property type="match status" value="1"/>
</dbReference>
<feature type="transmembrane region" description="Helical" evidence="6">
    <location>
        <begin position="50"/>
        <end position="72"/>
    </location>
</feature>
<feature type="transmembrane region" description="Helical" evidence="6">
    <location>
        <begin position="294"/>
        <end position="312"/>
    </location>
</feature>
<evidence type="ECO:0000256" key="1">
    <source>
        <dbReference type="ARBA" id="ARBA00004141"/>
    </source>
</evidence>
<evidence type="ECO:0000256" key="4">
    <source>
        <dbReference type="ARBA" id="ARBA00022989"/>
    </source>
</evidence>
<evidence type="ECO:0000256" key="6">
    <source>
        <dbReference type="SAM" id="Phobius"/>
    </source>
</evidence>
<dbReference type="Gene3D" id="1.20.1250.20">
    <property type="entry name" value="MFS general substrate transporter like domains"/>
    <property type="match status" value="2"/>
</dbReference>
<dbReference type="InterPro" id="IPR011701">
    <property type="entry name" value="MFS"/>
</dbReference>
<feature type="transmembrane region" description="Helical" evidence="6">
    <location>
        <begin position="20"/>
        <end position="44"/>
    </location>
</feature>
<evidence type="ECO:0000259" key="7">
    <source>
        <dbReference type="PROSITE" id="PS50850"/>
    </source>
</evidence>
<dbReference type="PANTHER" id="PTHR23506">
    <property type="entry name" value="GH10249P"/>
    <property type="match status" value="1"/>
</dbReference>
<dbReference type="InterPro" id="IPR050930">
    <property type="entry name" value="MFS_Vesicular_Transporter"/>
</dbReference>
<dbReference type="GO" id="GO:0022857">
    <property type="term" value="F:transmembrane transporter activity"/>
    <property type="evidence" value="ECO:0007669"/>
    <property type="project" value="InterPro"/>
</dbReference>
<feature type="transmembrane region" description="Helical" evidence="6">
    <location>
        <begin position="84"/>
        <end position="100"/>
    </location>
</feature>
<feature type="transmembrane region" description="Helical" evidence="6">
    <location>
        <begin position="175"/>
        <end position="195"/>
    </location>
</feature>
<dbReference type="Pfam" id="PF07690">
    <property type="entry name" value="MFS_1"/>
    <property type="match status" value="1"/>
</dbReference>
<dbReference type="PANTHER" id="PTHR23506:SF23">
    <property type="entry name" value="GH10249P"/>
    <property type="match status" value="1"/>
</dbReference>
<accession>A0A2M7Z7F2</accession>
<keyword evidence="3 6" id="KW-0812">Transmembrane</keyword>
<organism evidence="8 9">
    <name type="scientific">Candidatus Magasanikbacteria bacterium CG_4_9_14_3_um_filter_32_9</name>
    <dbReference type="NCBI Taxonomy" id="1974644"/>
    <lineage>
        <taxon>Bacteria</taxon>
        <taxon>Candidatus Magasanikiibacteriota</taxon>
    </lineage>
</organism>
<feature type="transmembrane region" description="Helical" evidence="6">
    <location>
        <begin position="229"/>
        <end position="251"/>
    </location>
</feature>
<keyword evidence="5 6" id="KW-0472">Membrane</keyword>
<feature type="transmembrane region" description="Helical" evidence="6">
    <location>
        <begin position="151"/>
        <end position="169"/>
    </location>
</feature>
<dbReference type="GO" id="GO:0016020">
    <property type="term" value="C:membrane"/>
    <property type="evidence" value="ECO:0007669"/>
    <property type="project" value="UniProtKB-SubCell"/>
</dbReference>
<evidence type="ECO:0000256" key="5">
    <source>
        <dbReference type="ARBA" id="ARBA00023136"/>
    </source>
</evidence>
<dbReference type="PROSITE" id="PS50850">
    <property type="entry name" value="MFS"/>
    <property type="match status" value="1"/>
</dbReference>